<evidence type="ECO:0000313" key="8">
    <source>
        <dbReference type="Proteomes" id="UP001488838"/>
    </source>
</evidence>
<proteinExistence type="inferred from homology"/>
<evidence type="ECO:0000256" key="5">
    <source>
        <dbReference type="ARBA" id="ARBA00035349"/>
    </source>
</evidence>
<reference evidence="7 8" key="1">
    <citation type="journal article" date="2023" name="bioRxiv">
        <title>Conserved and derived expression patterns and positive selection on dental genes reveal complex evolutionary context of ever-growing rodent molars.</title>
        <authorList>
            <person name="Calamari Z.T."/>
            <person name="Song A."/>
            <person name="Cohen E."/>
            <person name="Akter M."/>
            <person name="Roy R.D."/>
            <person name="Hallikas O."/>
            <person name="Christensen M.M."/>
            <person name="Li P."/>
            <person name="Marangoni P."/>
            <person name="Jernvall J."/>
            <person name="Klein O.D."/>
        </authorList>
    </citation>
    <scope>NUCLEOTIDE SEQUENCE [LARGE SCALE GENOMIC DNA]</scope>
    <source>
        <strain evidence="7">V071</strain>
    </source>
</reference>
<accession>A0AAW0J201</accession>
<dbReference type="InterPro" id="IPR036789">
    <property type="entry name" value="Ribosomal_uL6-like_a/b-dom_sf"/>
</dbReference>
<gene>
    <name evidence="7" type="ORF">U0070_006306</name>
</gene>
<dbReference type="PANTHER" id="PTHR11655">
    <property type="entry name" value="60S/50S RIBOSOMAL PROTEIN L6/L9"/>
    <property type="match status" value="1"/>
</dbReference>
<keyword evidence="2" id="KW-0689">Ribosomal protein</keyword>
<protein>
    <recommendedName>
        <fullName evidence="4">Large ribosomal subunit protein uL6</fullName>
    </recommendedName>
    <alternativeName>
        <fullName evidence="5">60S ribosomal protein L9</fullName>
    </alternativeName>
</protein>
<dbReference type="GO" id="GO:0003735">
    <property type="term" value="F:structural constituent of ribosome"/>
    <property type="evidence" value="ECO:0007669"/>
    <property type="project" value="InterPro"/>
</dbReference>
<dbReference type="InterPro" id="IPR000702">
    <property type="entry name" value="Ribosomal_uL6-like"/>
</dbReference>
<evidence type="ECO:0000259" key="6">
    <source>
        <dbReference type="Pfam" id="PF00347"/>
    </source>
</evidence>
<sequence>MYMGEGEQDIGLGQLVLTLLAHVDDGSIVAPFEFLQLELPTLGHRHALQVGHEQVDRGFELLNCFALCLIYREKEDNSQQLDCPEIVDIIVKGCKVIVKGPRETFWRDFNHINKKKKKKKKKKQLRVDKWWGSRKELAPIRIICSHIQSMIKMGSVYAHFPINVVRYSKTNGSLVEIRNFLGEKYIHRVQMRTGIACSVSQAQKNELVLEGNDIELISNSAALIQQATQLKTRISKRFWVIYVSEKGAMQQTDGILEDVIDDVDEVINSCIRRFQAVEREEQKKIRRGEILSHTLTPCQHSDTCDSDNR</sequence>
<evidence type="ECO:0000256" key="4">
    <source>
        <dbReference type="ARBA" id="ARBA00035246"/>
    </source>
</evidence>
<dbReference type="Gene3D" id="3.90.930.12">
    <property type="entry name" value="Ribosomal protein L6, alpha-beta domain"/>
    <property type="match status" value="2"/>
</dbReference>
<feature type="domain" description="Large ribosomal subunit protein uL6 alpha-beta" evidence="6">
    <location>
        <begin position="172"/>
        <end position="231"/>
    </location>
</feature>
<dbReference type="PANTHER" id="PTHR11655:SF16">
    <property type="entry name" value="60S RIBOSOMAL PROTEIN L9"/>
    <property type="match status" value="1"/>
</dbReference>
<comment type="similarity">
    <text evidence="1">Belongs to the universal ribosomal protein uL6 family.</text>
</comment>
<keyword evidence="8" id="KW-1185">Reference proteome</keyword>
<dbReference type="Pfam" id="PF00347">
    <property type="entry name" value="Ribosomal_L6"/>
    <property type="match status" value="1"/>
</dbReference>
<organism evidence="7 8">
    <name type="scientific">Myodes glareolus</name>
    <name type="common">Bank vole</name>
    <name type="synonym">Clethrionomys glareolus</name>
    <dbReference type="NCBI Taxonomy" id="447135"/>
    <lineage>
        <taxon>Eukaryota</taxon>
        <taxon>Metazoa</taxon>
        <taxon>Chordata</taxon>
        <taxon>Craniata</taxon>
        <taxon>Vertebrata</taxon>
        <taxon>Euteleostomi</taxon>
        <taxon>Mammalia</taxon>
        <taxon>Eutheria</taxon>
        <taxon>Euarchontoglires</taxon>
        <taxon>Glires</taxon>
        <taxon>Rodentia</taxon>
        <taxon>Myomorpha</taxon>
        <taxon>Muroidea</taxon>
        <taxon>Cricetidae</taxon>
        <taxon>Arvicolinae</taxon>
        <taxon>Myodes</taxon>
    </lineage>
</organism>
<keyword evidence="3" id="KW-0687">Ribonucleoprotein</keyword>
<name>A0AAW0J201_MYOGA</name>
<evidence type="ECO:0000256" key="3">
    <source>
        <dbReference type="ARBA" id="ARBA00023274"/>
    </source>
</evidence>
<comment type="caution">
    <text evidence="7">The sequence shown here is derived from an EMBL/GenBank/DDBJ whole genome shotgun (WGS) entry which is preliminary data.</text>
</comment>
<dbReference type="GO" id="GO:0022625">
    <property type="term" value="C:cytosolic large ribosomal subunit"/>
    <property type="evidence" value="ECO:0007669"/>
    <property type="project" value="TreeGrafter"/>
</dbReference>
<dbReference type="EMBL" id="JBBHLL010000071">
    <property type="protein sequence ID" value="KAK7820537.1"/>
    <property type="molecule type" value="Genomic_DNA"/>
</dbReference>
<dbReference type="GO" id="GO:0019843">
    <property type="term" value="F:rRNA binding"/>
    <property type="evidence" value="ECO:0007669"/>
    <property type="project" value="InterPro"/>
</dbReference>
<dbReference type="AlphaFoldDB" id="A0AAW0J201"/>
<dbReference type="InterPro" id="IPR020040">
    <property type="entry name" value="Ribosomal_uL6_a/b-dom"/>
</dbReference>
<dbReference type="Proteomes" id="UP001488838">
    <property type="component" value="Unassembled WGS sequence"/>
</dbReference>
<dbReference type="GO" id="GO:0002181">
    <property type="term" value="P:cytoplasmic translation"/>
    <property type="evidence" value="ECO:0007669"/>
    <property type="project" value="TreeGrafter"/>
</dbReference>
<evidence type="ECO:0000313" key="7">
    <source>
        <dbReference type="EMBL" id="KAK7820537.1"/>
    </source>
</evidence>
<feature type="non-terminal residue" evidence="7">
    <location>
        <position position="309"/>
    </location>
</feature>
<dbReference type="SUPFAM" id="SSF56053">
    <property type="entry name" value="Ribosomal protein L6"/>
    <property type="match status" value="2"/>
</dbReference>
<evidence type="ECO:0000256" key="2">
    <source>
        <dbReference type="ARBA" id="ARBA00022980"/>
    </source>
</evidence>
<evidence type="ECO:0000256" key="1">
    <source>
        <dbReference type="ARBA" id="ARBA00009356"/>
    </source>
</evidence>